<gene>
    <name evidence="2" type="ORF">R8Z52_23615</name>
</gene>
<organism evidence="2 3">
    <name type="scientific">Vibrio porteresiae DSM 19223</name>
    <dbReference type="NCBI Taxonomy" id="1123496"/>
    <lineage>
        <taxon>Bacteria</taxon>
        <taxon>Pseudomonadati</taxon>
        <taxon>Pseudomonadota</taxon>
        <taxon>Gammaproteobacteria</taxon>
        <taxon>Vibrionales</taxon>
        <taxon>Vibrionaceae</taxon>
        <taxon>Vibrio</taxon>
    </lineage>
</organism>
<keyword evidence="1" id="KW-0472">Membrane</keyword>
<keyword evidence="1" id="KW-1133">Transmembrane helix</keyword>
<evidence type="ECO:0000313" key="2">
    <source>
        <dbReference type="EMBL" id="WPC75905.1"/>
    </source>
</evidence>
<dbReference type="Proteomes" id="UP001304071">
    <property type="component" value="Chromosome 2"/>
</dbReference>
<keyword evidence="1" id="KW-0812">Transmembrane</keyword>
<feature type="transmembrane region" description="Helical" evidence="1">
    <location>
        <begin position="88"/>
        <end position="110"/>
    </location>
</feature>
<evidence type="ECO:0000313" key="3">
    <source>
        <dbReference type="Proteomes" id="UP001304071"/>
    </source>
</evidence>
<dbReference type="EMBL" id="CP138204">
    <property type="protein sequence ID" value="WPC75905.1"/>
    <property type="molecule type" value="Genomic_DNA"/>
</dbReference>
<proteinExistence type="predicted"/>
<keyword evidence="3" id="KW-1185">Reference proteome</keyword>
<dbReference type="RefSeq" id="WP_261897876.1">
    <property type="nucleotide sequence ID" value="NZ_AP024896.1"/>
</dbReference>
<accession>A0ABZ0QKB8</accession>
<name>A0ABZ0QKB8_9VIBR</name>
<reference evidence="2 3" key="1">
    <citation type="submission" date="2023-11" db="EMBL/GenBank/DDBJ databases">
        <title>Plant-associative lifestyle of Vibrio porteresiae and its evolutionary dynamics.</title>
        <authorList>
            <person name="Rameshkumar N."/>
            <person name="Kirti K."/>
        </authorList>
    </citation>
    <scope>NUCLEOTIDE SEQUENCE [LARGE SCALE GENOMIC DNA]</scope>
    <source>
        <strain evidence="2 3">MSSRF30</strain>
    </source>
</reference>
<protein>
    <submittedName>
        <fullName evidence="2">Uncharacterized protein</fullName>
    </submittedName>
</protein>
<evidence type="ECO:0000256" key="1">
    <source>
        <dbReference type="SAM" id="Phobius"/>
    </source>
</evidence>
<sequence length="156" mass="17822">MIKISGSVESFQAITKTMVTINLNMGTERQIVRLTVGEPWVVSNGDHIDVIGEYDKKSGVFSAYGYDNLSKRVRFFPEYSSGVKVIAFFWYLITGFFILGTGFLLSVNLFDSRGPDYLMCLIVVIPFSISCFAFWLGYKRFNKIKNIFKECRAMEI</sequence>
<feature type="transmembrane region" description="Helical" evidence="1">
    <location>
        <begin position="116"/>
        <end position="138"/>
    </location>
</feature>